<protein>
    <submittedName>
        <fullName evidence="1">Uncharacterized protein</fullName>
    </submittedName>
</protein>
<keyword evidence="2" id="KW-1185">Reference proteome</keyword>
<organism evidence="1 2">
    <name type="scientific">Stentor coeruleus</name>
    <dbReference type="NCBI Taxonomy" id="5963"/>
    <lineage>
        <taxon>Eukaryota</taxon>
        <taxon>Sar</taxon>
        <taxon>Alveolata</taxon>
        <taxon>Ciliophora</taxon>
        <taxon>Postciliodesmatophora</taxon>
        <taxon>Heterotrichea</taxon>
        <taxon>Heterotrichida</taxon>
        <taxon>Stentoridae</taxon>
        <taxon>Stentor</taxon>
    </lineage>
</organism>
<proteinExistence type="predicted"/>
<name>A0A1R2ALD9_9CILI</name>
<evidence type="ECO:0000313" key="2">
    <source>
        <dbReference type="Proteomes" id="UP000187209"/>
    </source>
</evidence>
<gene>
    <name evidence="1" type="ORF">SteCoe_38704</name>
</gene>
<comment type="caution">
    <text evidence="1">The sequence shown here is derived from an EMBL/GenBank/DDBJ whole genome shotgun (WGS) entry which is preliminary data.</text>
</comment>
<dbReference type="Proteomes" id="UP000187209">
    <property type="component" value="Unassembled WGS sequence"/>
</dbReference>
<reference evidence="1 2" key="1">
    <citation type="submission" date="2016-11" db="EMBL/GenBank/DDBJ databases">
        <title>The macronuclear genome of Stentor coeruleus: a giant cell with tiny introns.</title>
        <authorList>
            <person name="Slabodnick M."/>
            <person name="Ruby J.G."/>
            <person name="Reiff S.B."/>
            <person name="Swart E.C."/>
            <person name="Gosai S."/>
            <person name="Prabakaran S."/>
            <person name="Witkowska E."/>
            <person name="Larue G.E."/>
            <person name="Fisher S."/>
            <person name="Freeman R.M."/>
            <person name="Gunawardena J."/>
            <person name="Chu W."/>
            <person name="Stover N.A."/>
            <person name="Gregory B.D."/>
            <person name="Nowacki M."/>
            <person name="Derisi J."/>
            <person name="Roy S.W."/>
            <person name="Marshall W.F."/>
            <person name="Sood P."/>
        </authorList>
    </citation>
    <scope>NUCLEOTIDE SEQUENCE [LARGE SCALE GENOMIC DNA]</scope>
    <source>
        <strain evidence="1">WM001</strain>
    </source>
</reference>
<accession>A0A1R2ALD9</accession>
<dbReference type="AlphaFoldDB" id="A0A1R2ALD9"/>
<sequence>MEKTSSESSIENECTEIFKFSPLQNKSKKIRQQTRLCKFQFIKTPKSPCPTFLSNYKTSAHPTTYYKSSILDKLESLQSHIENSESPSRCRSSRGQNYVKSYLAGIFIHSPQKIANYASSNLLKNSNLSHQNIKSKEYFSGHVGQICKLKTNNQNLTYKNKEKNQTRGFSSTPKIVRKYL</sequence>
<dbReference type="EMBL" id="MPUH01002301">
    <property type="protein sequence ID" value="OMJ65245.1"/>
    <property type="molecule type" value="Genomic_DNA"/>
</dbReference>
<evidence type="ECO:0000313" key="1">
    <source>
        <dbReference type="EMBL" id="OMJ65245.1"/>
    </source>
</evidence>